<gene>
    <name evidence="6" type="ORF">AMJ87_08125</name>
</gene>
<proteinExistence type="predicted"/>
<feature type="transmembrane region" description="Helical" evidence="5">
    <location>
        <begin position="109"/>
        <end position="126"/>
    </location>
</feature>
<feature type="transmembrane region" description="Helical" evidence="5">
    <location>
        <begin position="138"/>
        <end position="156"/>
    </location>
</feature>
<evidence type="ECO:0008006" key="8">
    <source>
        <dbReference type="Google" id="ProtNLM"/>
    </source>
</evidence>
<feature type="transmembrane region" description="Helical" evidence="5">
    <location>
        <begin position="38"/>
        <end position="59"/>
    </location>
</feature>
<dbReference type="GO" id="GO:0016020">
    <property type="term" value="C:membrane"/>
    <property type="evidence" value="ECO:0007669"/>
    <property type="project" value="UniProtKB-SubCell"/>
</dbReference>
<evidence type="ECO:0000256" key="3">
    <source>
        <dbReference type="ARBA" id="ARBA00022989"/>
    </source>
</evidence>
<protein>
    <recommendedName>
        <fullName evidence="8">Prenyltransferase</fullName>
    </recommendedName>
</protein>
<dbReference type="Pfam" id="PF01040">
    <property type="entry name" value="UbiA"/>
    <property type="match status" value="1"/>
</dbReference>
<feature type="transmembrane region" description="Helical" evidence="5">
    <location>
        <begin position="80"/>
        <end position="103"/>
    </location>
</feature>
<feature type="transmembrane region" description="Helical" evidence="5">
    <location>
        <begin position="270"/>
        <end position="296"/>
    </location>
</feature>
<keyword evidence="3 5" id="KW-1133">Transmembrane helix</keyword>
<evidence type="ECO:0000256" key="1">
    <source>
        <dbReference type="ARBA" id="ARBA00004141"/>
    </source>
</evidence>
<feature type="transmembrane region" description="Helical" evidence="5">
    <location>
        <begin position="231"/>
        <end position="250"/>
    </location>
</feature>
<dbReference type="PANTHER" id="PTHR42723:SF1">
    <property type="entry name" value="CHLOROPHYLL SYNTHASE, CHLOROPLASTIC"/>
    <property type="match status" value="1"/>
</dbReference>
<dbReference type="PANTHER" id="PTHR42723">
    <property type="entry name" value="CHLOROPHYLL SYNTHASE"/>
    <property type="match status" value="1"/>
</dbReference>
<keyword evidence="4 5" id="KW-0472">Membrane</keyword>
<sequence>MHKFNPFDYLFILRPLILIPSWNFLLIGSYLARGKSGFTLELVLGLIIYTCIMGGTYILNQIMDRETDRINRKLFLLSEGYVSVQVAYGEMICLWIVGLGLSFTLNSPFIIFVVISLMLGILYSVPPFKLKGRPFLDTLANSIGYGMINFAVGWLLFRGFEWHMFYRFMPYVLSIGAVFINTTVIDMEGDAKAGEYTTALFLGVRAATVLSTLLMTAAVILSSVLGDVVCLVPAATSLPLFLYVVFHVFIKGTVNRRVTIVSFRLPGLLFTLISAILYPAYFIVLIVVFIGMRLYYKRRFNMVYPTLTGG</sequence>
<accession>A0A0S8GF40</accession>
<evidence type="ECO:0000313" key="7">
    <source>
        <dbReference type="Proteomes" id="UP000051096"/>
    </source>
</evidence>
<comment type="subcellular location">
    <subcellularLocation>
        <location evidence="1">Membrane</location>
        <topology evidence="1">Multi-pass membrane protein</topology>
    </subcellularLocation>
</comment>
<evidence type="ECO:0000256" key="2">
    <source>
        <dbReference type="ARBA" id="ARBA00022692"/>
    </source>
</evidence>
<evidence type="ECO:0000256" key="4">
    <source>
        <dbReference type="ARBA" id="ARBA00023136"/>
    </source>
</evidence>
<dbReference type="Gene3D" id="1.10.357.140">
    <property type="entry name" value="UbiA prenyltransferase"/>
    <property type="match status" value="1"/>
</dbReference>
<dbReference type="CDD" id="cd13956">
    <property type="entry name" value="PT_UbiA"/>
    <property type="match status" value="1"/>
</dbReference>
<organism evidence="6 7">
    <name type="scientific">candidate division WOR_3 bacterium SM23_60</name>
    <dbReference type="NCBI Taxonomy" id="1703780"/>
    <lineage>
        <taxon>Bacteria</taxon>
        <taxon>Bacteria division WOR-3</taxon>
    </lineage>
</organism>
<feature type="transmembrane region" description="Helical" evidence="5">
    <location>
        <begin position="168"/>
        <end position="187"/>
    </location>
</feature>
<feature type="transmembrane region" description="Helical" evidence="5">
    <location>
        <begin position="12"/>
        <end position="32"/>
    </location>
</feature>
<dbReference type="EMBL" id="LJUO01000077">
    <property type="protein sequence ID" value="KPK70948.1"/>
    <property type="molecule type" value="Genomic_DNA"/>
</dbReference>
<evidence type="ECO:0000256" key="5">
    <source>
        <dbReference type="SAM" id="Phobius"/>
    </source>
</evidence>
<reference evidence="6 7" key="1">
    <citation type="journal article" date="2015" name="Microbiome">
        <title>Genomic resolution of linkages in carbon, nitrogen, and sulfur cycling among widespread estuary sediment bacteria.</title>
        <authorList>
            <person name="Baker B.J."/>
            <person name="Lazar C.S."/>
            <person name="Teske A.P."/>
            <person name="Dick G.J."/>
        </authorList>
    </citation>
    <scope>NUCLEOTIDE SEQUENCE [LARGE SCALE GENOMIC DNA]</scope>
    <source>
        <strain evidence="6">SM23_60</strain>
    </source>
</reference>
<feature type="transmembrane region" description="Helical" evidence="5">
    <location>
        <begin position="199"/>
        <end position="225"/>
    </location>
</feature>
<dbReference type="AlphaFoldDB" id="A0A0S8GF40"/>
<dbReference type="InterPro" id="IPR000537">
    <property type="entry name" value="UbiA_prenyltransferase"/>
</dbReference>
<dbReference type="InterPro" id="IPR044878">
    <property type="entry name" value="UbiA_sf"/>
</dbReference>
<name>A0A0S8GF40_UNCW3</name>
<dbReference type="InterPro" id="IPR050475">
    <property type="entry name" value="Prenyltransferase_related"/>
</dbReference>
<dbReference type="GO" id="GO:0016765">
    <property type="term" value="F:transferase activity, transferring alkyl or aryl (other than methyl) groups"/>
    <property type="evidence" value="ECO:0007669"/>
    <property type="project" value="InterPro"/>
</dbReference>
<keyword evidence="2 5" id="KW-0812">Transmembrane</keyword>
<dbReference type="Proteomes" id="UP000051096">
    <property type="component" value="Unassembled WGS sequence"/>
</dbReference>
<evidence type="ECO:0000313" key="6">
    <source>
        <dbReference type="EMBL" id="KPK70948.1"/>
    </source>
</evidence>
<comment type="caution">
    <text evidence="6">The sequence shown here is derived from an EMBL/GenBank/DDBJ whole genome shotgun (WGS) entry which is preliminary data.</text>
</comment>